<evidence type="ECO:0000313" key="3">
    <source>
        <dbReference type="Proteomes" id="UP000525078"/>
    </source>
</evidence>
<name>A0A7J6GPJ2_CANSA</name>
<feature type="transmembrane region" description="Helical" evidence="1">
    <location>
        <begin position="57"/>
        <end position="77"/>
    </location>
</feature>
<dbReference type="EMBL" id="JAATIP010000047">
    <property type="protein sequence ID" value="KAF4384688.1"/>
    <property type="molecule type" value="Genomic_DNA"/>
</dbReference>
<comment type="caution">
    <text evidence="2">The sequence shown here is derived from an EMBL/GenBank/DDBJ whole genome shotgun (WGS) entry which is preliminary data.</text>
</comment>
<keyword evidence="1" id="KW-1133">Transmembrane helix</keyword>
<organism evidence="2 3">
    <name type="scientific">Cannabis sativa</name>
    <name type="common">Hemp</name>
    <name type="synonym">Marijuana</name>
    <dbReference type="NCBI Taxonomy" id="3483"/>
    <lineage>
        <taxon>Eukaryota</taxon>
        <taxon>Viridiplantae</taxon>
        <taxon>Streptophyta</taxon>
        <taxon>Embryophyta</taxon>
        <taxon>Tracheophyta</taxon>
        <taxon>Spermatophyta</taxon>
        <taxon>Magnoliopsida</taxon>
        <taxon>eudicotyledons</taxon>
        <taxon>Gunneridae</taxon>
        <taxon>Pentapetalae</taxon>
        <taxon>rosids</taxon>
        <taxon>fabids</taxon>
        <taxon>Rosales</taxon>
        <taxon>Cannabaceae</taxon>
        <taxon>Cannabis</taxon>
    </lineage>
</organism>
<protein>
    <submittedName>
        <fullName evidence="2">Uncharacterized protein</fullName>
    </submittedName>
</protein>
<dbReference type="Proteomes" id="UP000525078">
    <property type="component" value="Unassembled WGS sequence"/>
</dbReference>
<keyword evidence="1" id="KW-0812">Transmembrane</keyword>
<accession>A0A7J6GPJ2</accession>
<dbReference type="AlphaFoldDB" id="A0A7J6GPJ2"/>
<reference evidence="2 3" key="1">
    <citation type="journal article" date="2020" name="bioRxiv">
        <title>Sequence and annotation of 42 cannabis genomes reveals extensive copy number variation in cannabinoid synthesis and pathogen resistance genes.</title>
        <authorList>
            <person name="Mckernan K.J."/>
            <person name="Helbert Y."/>
            <person name="Kane L.T."/>
            <person name="Ebling H."/>
            <person name="Zhang L."/>
            <person name="Liu B."/>
            <person name="Eaton Z."/>
            <person name="Mclaughlin S."/>
            <person name="Kingan S."/>
            <person name="Baybayan P."/>
            <person name="Concepcion G."/>
            <person name="Jordan M."/>
            <person name="Riva A."/>
            <person name="Barbazuk W."/>
            <person name="Harkins T."/>
        </authorList>
    </citation>
    <scope>NUCLEOTIDE SEQUENCE [LARGE SCALE GENOMIC DNA]</scope>
    <source>
        <strain evidence="3">cv. Jamaican Lion 4</strain>
        <tissue evidence="2">Leaf</tissue>
    </source>
</reference>
<evidence type="ECO:0000256" key="1">
    <source>
        <dbReference type="SAM" id="Phobius"/>
    </source>
</evidence>
<keyword evidence="1" id="KW-0472">Membrane</keyword>
<evidence type="ECO:0000313" key="2">
    <source>
        <dbReference type="EMBL" id="KAF4384688.1"/>
    </source>
</evidence>
<proteinExistence type="predicted"/>
<sequence length="109" mass="12126">MDLDVFNYSCYLYFCNVLSCKSVEEKCGSEAKEANFFIVGISWAELLDSGVGSGLGWASRGVGVGLLVLAVGGYVLLMKKKRHILTQVKNPNQLEEEEKTRYKRENAIV</sequence>
<gene>
    <name evidence="2" type="ORF">F8388_003995</name>
</gene>